<evidence type="ECO:0000256" key="18">
    <source>
        <dbReference type="PIRSR" id="PIRSR601508-1"/>
    </source>
</evidence>
<evidence type="ECO:0000256" key="10">
    <source>
        <dbReference type="ARBA" id="ARBA00023065"/>
    </source>
</evidence>
<dbReference type="Pfam" id="PF01094">
    <property type="entry name" value="ANF_receptor"/>
    <property type="match status" value="1"/>
</dbReference>
<keyword evidence="13" id="KW-0325">Glycoprotein</keyword>
<dbReference type="SUPFAM" id="SSF53822">
    <property type="entry name" value="Periplasmic binding protein-like I"/>
    <property type="match status" value="1"/>
</dbReference>
<feature type="transmembrane region" description="Helical" evidence="21">
    <location>
        <begin position="838"/>
        <end position="861"/>
    </location>
</feature>
<dbReference type="InterPro" id="IPR001508">
    <property type="entry name" value="Iono_Glu_rcpt_met"/>
</dbReference>
<dbReference type="AlphaFoldDB" id="A0A9J2PGC4"/>
<feature type="domain" description="Ionotropic glutamate receptor C-terminal" evidence="22">
    <location>
        <begin position="647"/>
        <end position="1022"/>
    </location>
</feature>
<evidence type="ECO:0000256" key="3">
    <source>
        <dbReference type="ARBA" id="ARBA00022448"/>
    </source>
</evidence>
<dbReference type="InterPro" id="IPR015683">
    <property type="entry name" value="Ionotropic_Glu_rcpt"/>
</dbReference>
<keyword evidence="7" id="KW-0375">Hydrogen ion transport</keyword>
<comment type="similarity">
    <text evidence="2">Belongs to the ATPase alpha/beta chains family.</text>
</comment>
<comment type="similarity">
    <text evidence="1">Belongs to the glutamate-gated ion channel (TC 1.A.10.1) family.</text>
</comment>
<accession>A0A9J2PGC4</accession>
<feature type="binding site" evidence="18">
    <location>
        <position position="728"/>
    </location>
    <ligand>
        <name>L-glutamate</name>
        <dbReference type="ChEBI" id="CHEBI:29985"/>
    </ligand>
</feature>
<dbReference type="PROSITE" id="PS00152">
    <property type="entry name" value="ATPASE_ALPHA_BETA"/>
    <property type="match status" value="1"/>
</dbReference>
<dbReference type="PANTHER" id="PTHR18966">
    <property type="entry name" value="IONOTROPIC GLUTAMATE RECEPTOR"/>
    <property type="match status" value="1"/>
</dbReference>
<evidence type="ECO:0000259" key="22">
    <source>
        <dbReference type="SMART" id="SM00079"/>
    </source>
</evidence>
<evidence type="ECO:0000256" key="13">
    <source>
        <dbReference type="ARBA" id="ARBA00023180"/>
    </source>
</evidence>
<dbReference type="PRINTS" id="PR00177">
    <property type="entry name" value="NMDARECEPTOR"/>
</dbReference>
<dbReference type="WBParaSite" id="ALUE_0000837901-mRNA-1">
    <property type="protein sequence ID" value="ALUE_0000837901-mRNA-1"/>
    <property type="gene ID" value="ALUE_0000837901"/>
</dbReference>
<dbReference type="InterPro" id="IPR019594">
    <property type="entry name" value="Glu/Gly-bd"/>
</dbReference>
<evidence type="ECO:0000256" key="5">
    <source>
        <dbReference type="ARBA" id="ARBA00022692"/>
    </source>
</evidence>
<keyword evidence="11 21" id="KW-0472">Membrane</keyword>
<feature type="binding site" evidence="18">
    <location>
        <position position="910"/>
    </location>
    <ligand>
        <name>L-glutamate</name>
        <dbReference type="ChEBI" id="CHEBI:29985"/>
    </ligand>
</feature>
<evidence type="ECO:0000256" key="15">
    <source>
        <dbReference type="ARBA" id="ARBA00023286"/>
    </source>
</evidence>
<dbReference type="Pfam" id="PF00006">
    <property type="entry name" value="ATP-synt_ab"/>
    <property type="match status" value="1"/>
</dbReference>
<keyword evidence="6" id="KW-0732">Signal</keyword>
<dbReference type="Gene3D" id="3.40.190.10">
    <property type="entry name" value="Periplasmic binding protein-like II"/>
    <property type="match status" value="3"/>
</dbReference>
<evidence type="ECO:0000256" key="17">
    <source>
        <dbReference type="ARBA" id="ARBA00034104"/>
    </source>
</evidence>
<evidence type="ECO:0000256" key="12">
    <source>
        <dbReference type="ARBA" id="ARBA00023170"/>
    </source>
</evidence>
<evidence type="ECO:0000256" key="8">
    <source>
        <dbReference type="ARBA" id="ARBA00022989"/>
    </source>
</evidence>
<dbReference type="CDD" id="cd13714">
    <property type="entry name" value="PBP2_iGluR_Kainate"/>
    <property type="match status" value="1"/>
</dbReference>
<dbReference type="GO" id="GO:0038023">
    <property type="term" value="F:signaling receptor activity"/>
    <property type="evidence" value="ECO:0007669"/>
    <property type="project" value="InterPro"/>
</dbReference>
<dbReference type="SMART" id="SM00918">
    <property type="entry name" value="Lig_chan-Glu_bd"/>
    <property type="match status" value="1"/>
</dbReference>
<keyword evidence="15" id="KW-1071">Ligand-gated ion channel</keyword>
<reference evidence="25" key="1">
    <citation type="submission" date="2023-03" db="UniProtKB">
        <authorList>
            <consortium name="WormBaseParasite"/>
        </authorList>
    </citation>
    <scope>IDENTIFICATION</scope>
</reference>
<evidence type="ECO:0000256" key="4">
    <source>
        <dbReference type="ARBA" id="ARBA00022475"/>
    </source>
</evidence>
<dbReference type="Pfam" id="PF10613">
    <property type="entry name" value="Lig_chan-Glu_bd"/>
    <property type="match status" value="1"/>
</dbReference>
<feature type="transmembrane region" description="Helical" evidence="21">
    <location>
        <begin position="776"/>
        <end position="800"/>
    </location>
</feature>
<feature type="domain" description="Ionotropic glutamate receptor L-glutamate and glycine-binding" evidence="23">
    <location>
        <begin position="657"/>
        <end position="719"/>
    </location>
</feature>
<comment type="subcellular location">
    <subcellularLocation>
        <location evidence="17">Postsynaptic cell membrane</location>
        <topology evidence="17">Multi-pass membrane protein</topology>
    </subcellularLocation>
</comment>
<dbReference type="InterPro" id="IPR000194">
    <property type="entry name" value="ATPase_F1/V1/A1_a/bsu_nucl-bd"/>
</dbReference>
<keyword evidence="24" id="KW-1185">Reference proteome</keyword>
<dbReference type="Pfam" id="PF22919">
    <property type="entry name" value="ATP-synt_VA_C"/>
    <property type="match status" value="1"/>
</dbReference>
<dbReference type="Gene3D" id="3.40.50.12240">
    <property type="match status" value="1"/>
</dbReference>
<evidence type="ECO:0000256" key="20">
    <source>
        <dbReference type="PIRSR" id="PIRSR601508-3"/>
    </source>
</evidence>
<dbReference type="CDD" id="cd18112">
    <property type="entry name" value="ATP-synt_V_A-type_beta_C"/>
    <property type="match status" value="1"/>
</dbReference>
<proteinExistence type="inferred from homology"/>
<dbReference type="InterPro" id="IPR001320">
    <property type="entry name" value="Iontro_rcpt_C"/>
</dbReference>
<keyword evidence="20" id="KW-1015">Disulfide bond</keyword>
<dbReference type="GO" id="GO:1902600">
    <property type="term" value="P:proton transmembrane transport"/>
    <property type="evidence" value="ECO:0007669"/>
    <property type="project" value="UniProtKB-KW"/>
</dbReference>
<keyword evidence="4" id="KW-1003">Cell membrane</keyword>
<evidence type="ECO:0000256" key="1">
    <source>
        <dbReference type="ARBA" id="ARBA00008685"/>
    </source>
</evidence>
<keyword evidence="16" id="KW-0407">Ion channel</keyword>
<keyword evidence="3" id="KW-0813">Transport</keyword>
<dbReference type="GO" id="GO:0005524">
    <property type="term" value="F:ATP binding"/>
    <property type="evidence" value="ECO:0007669"/>
    <property type="project" value="InterPro"/>
</dbReference>
<evidence type="ECO:0000256" key="7">
    <source>
        <dbReference type="ARBA" id="ARBA00022781"/>
    </source>
</evidence>
<feature type="binding site" evidence="18">
    <location>
        <position position="735"/>
    </location>
    <ligand>
        <name>L-glutamate</name>
        <dbReference type="ChEBI" id="CHEBI:29985"/>
    </ligand>
</feature>
<dbReference type="FunFam" id="3.40.190.10:FF:000024">
    <property type="entry name" value="Glutamate receptor, ionotropic, delta 1"/>
    <property type="match status" value="1"/>
</dbReference>
<evidence type="ECO:0000313" key="25">
    <source>
        <dbReference type="WBParaSite" id="ALUE_0000837901-mRNA-1"/>
    </source>
</evidence>
<protein>
    <submittedName>
        <fullName evidence="25">Glutamate receptor</fullName>
    </submittedName>
</protein>
<evidence type="ECO:0000256" key="9">
    <source>
        <dbReference type="ARBA" id="ARBA00023018"/>
    </source>
</evidence>
<dbReference type="Proteomes" id="UP000036681">
    <property type="component" value="Unplaced"/>
</dbReference>
<evidence type="ECO:0000256" key="14">
    <source>
        <dbReference type="ARBA" id="ARBA00023257"/>
    </source>
</evidence>
<feature type="disulfide bond" evidence="20">
    <location>
        <begin position="970"/>
        <end position="1029"/>
    </location>
</feature>
<evidence type="ECO:0000259" key="23">
    <source>
        <dbReference type="SMART" id="SM00918"/>
    </source>
</evidence>
<dbReference type="InterPro" id="IPR001828">
    <property type="entry name" value="ANF_lig-bd_rcpt"/>
</dbReference>
<keyword evidence="10" id="KW-0406">Ion transport</keyword>
<dbReference type="InterPro" id="IPR055190">
    <property type="entry name" value="ATP-synt_VA_C"/>
</dbReference>
<dbReference type="Gene3D" id="3.40.50.2300">
    <property type="match status" value="2"/>
</dbReference>
<dbReference type="FunFam" id="3.40.190.10:FF:000060">
    <property type="entry name" value="Glutamate receptor ionotropic, kainate 1"/>
    <property type="match status" value="1"/>
</dbReference>
<evidence type="ECO:0000256" key="21">
    <source>
        <dbReference type="SAM" id="Phobius"/>
    </source>
</evidence>
<evidence type="ECO:0000256" key="16">
    <source>
        <dbReference type="ARBA" id="ARBA00023303"/>
    </source>
</evidence>
<feature type="site" description="Interaction with the cone snail toxin Con-ikot-ikot" evidence="19">
    <location>
        <position position="915"/>
    </location>
</feature>
<dbReference type="InterPro" id="IPR027417">
    <property type="entry name" value="P-loop_NTPase"/>
</dbReference>
<dbReference type="Pfam" id="PF00060">
    <property type="entry name" value="Lig_chan"/>
    <property type="match status" value="1"/>
</dbReference>
<evidence type="ECO:0000256" key="2">
    <source>
        <dbReference type="ARBA" id="ARBA00008936"/>
    </source>
</evidence>
<sequence>MGMIQFKERSPSDITHPIPDLTGYITEGQIYVDRQLHNRQIYPPINVLPSLSRLMKSAIGEGMTREDHADVSNQLYACYAIGKDVQAMKAVVGEEALSSDDLLYLEFLTKFEKNFISQGNYENRTVFESLDIGWQLLRIFPREMLKRIPATILDKYYPRGGAAQASTATSDFGSKLSTIMATSLSGANCYRQPKWVRCLSTNKQDERLSALCLMLVPLLAFILPTIASSLKIETLSSATKENNCTPFEGVMLVVREHEYAVAAFQAAVRMINHKAIASNCSIEQASVIYVDSAQPFQLALRLREVANAGISVLVGPPDVDAAELIEALCAELGIVFIKYFWYTKPCGGRQTALNIYPVEEYFNLLITLVEYWQWERVVLVFAKSSTVCRYHRLLQKRDTRVILLEVDDSSYYGFLRAGKMLRVICDQTNCWRNTNRLLIDMSPSDTHRFMQAALMLGMINLRNWYLITSLDTISDNMEPYSHNMMRIGLATIWDEQRALNILGERHHFYYEHFVNSWKSMNRHREHTPYRQFGLIFDAVLVACRLQANTDSHKQRTTFDGKAIPPMISMPFDEVIREGLTGPIRFDSSNRRVDSKIFVWELGIDGIPINTGMWKSNAALSQRQLSMHDKELPNTHERVLRERKTQRLLKVTSIIERPYVMPKGSVNGVIEYEGFCVDLLDKLAEYLNFEYTLYIVKDGKYGEPINATTEWSGMIGEILHGSADMAVAPITVTARRLEVVDFTDPFLQLGISMLMRQPDRATSSSLTSFLWPLSGSVWMYSAFATIGTALSVIIVSLISPAESADEFNVTNSVWYLVCILLRAGSGYNCGSVSNRLISTVWWSFTLVLIAQYTANFAAVLTVDRKSMPFNEIPIVITVQKFSTLLSANDKSFEELGNQTEYTFGSILGGSTMQFFKYSRLETFQRIWTRMSSITPSVFVHSNSEGVQRVLNEKYVFLMESASLEYQLTQNCNLTRVGTVVLGSNGYSIALPKGSRWREKLTRQILDFNEKGIIMMLKNTWWKRTPQIGNCEEPVEERSSLGMEKVSGLFVLLGFGLCLALMVALCEKIFMITVMRSYQRRQSKRFSMK</sequence>
<evidence type="ECO:0000256" key="19">
    <source>
        <dbReference type="PIRSR" id="PIRSR601508-2"/>
    </source>
</evidence>
<dbReference type="InterPro" id="IPR020003">
    <property type="entry name" value="ATPase_a/bsu_AS"/>
</dbReference>
<keyword evidence="14" id="KW-0628">Postsynaptic cell membrane</keyword>
<keyword evidence="12" id="KW-0675">Receptor</keyword>
<dbReference type="SUPFAM" id="SSF53850">
    <property type="entry name" value="Periplasmic binding protein-like II"/>
    <property type="match status" value="1"/>
</dbReference>
<evidence type="ECO:0000256" key="11">
    <source>
        <dbReference type="ARBA" id="ARBA00023136"/>
    </source>
</evidence>
<dbReference type="SUPFAM" id="SSF52540">
    <property type="entry name" value="P-loop containing nucleoside triphosphate hydrolases"/>
    <property type="match status" value="1"/>
</dbReference>
<keyword evidence="5 21" id="KW-0812">Transmembrane</keyword>
<evidence type="ECO:0000256" key="6">
    <source>
        <dbReference type="ARBA" id="ARBA00022729"/>
    </source>
</evidence>
<feature type="binding site" evidence="18">
    <location>
        <position position="958"/>
    </location>
    <ligand>
        <name>L-glutamate</name>
        <dbReference type="ChEBI" id="CHEBI:29985"/>
    </ligand>
</feature>
<name>A0A9J2PGC4_ASCLU</name>
<keyword evidence="8 21" id="KW-1133">Transmembrane helix</keyword>
<evidence type="ECO:0000313" key="24">
    <source>
        <dbReference type="Proteomes" id="UP000036681"/>
    </source>
</evidence>
<feature type="binding site" evidence="18">
    <location>
        <position position="730"/>
    </location>
    <ligand>
        <name>L-glutamate</name>
        <dbReference type="ChEBI" id="CHEBI:29985"/>
    </ligand>
</feature>
<dbReference type="InterPro" id="IPR028082">
    <property type="entry name" value="Peripla_BP_I"/>
</dbReference>
<feature type="binding site" evidence="18">
    <location>
        <position position="909"/>
    </location>
    <ligand>
        <name>L-glutamate</name>
        <dbReference type="ChEBI" id="CHEBI:29985"/>
    </ligand>
</feature>
<dbReference type="GO" id="GO:0045211">
    <property type="term" value="C:postsynaptic membrane"/>
    <property type="evidence" value="ECO:0007669"/>
    <property type="project" value="UniProtKB-SubCell"/>
</dbReference>
<feature type="transmembrane region" description="Helical" evidence="21">
    <location>
        <begin position="1044"/>
        <end position="1063"/>
    </location>
</feature>
<dbReference type="GO" id="GO:0015276">
    <property type="term" value="F:ligand-gated monoatomic ion channel activity"/>
    <property type="evidence" value="ECO:0007669"/>
    <property type="project" value="InterPro"/>
</dbReference>
<keyword evidence="9" id="KW-0770">Synapse</keyword>
<organism evidence="24 25">
    <name type="scientific">Ascaris lumbricoides</name>
    <name type="common">Giant roundworm</name>
    <dbReference type="NCBI Taxonomy" id="6252"/>
    <lineage>
        <taxon>Eukaryota</taxon>
        <taxon>Metazoa</taxon>
        <taxon>Ecdysozoa</taxon>
        <taxon>Nematoda</taxon>
        <taxon>Chromadorea</taxon>
        <taxon>Rhabditida</taxon>
        <taxon>Spirurina</taxon>
        <taxon>Ascaridomorpha</taxon>
        <taxon>Ascaridoidea</taxon>
        <taxon>Ascarididae</taxon>
        <taxon>Ascaris</taxon>
    </lineage>
</organism>
<dbReference type="SMART" id="SM00079">
    <property type="entry name" value="PBPe"/>
    <property type="match status" value="1"/>
</dbReference>